<protein>
    <recommendedName>
        <fullName evidence="4">Altered inheritance of mitochondria protein 21</fullName>
    </recommendedName>
</protein>
<dbReference type="Proteomes" id="UP000000314">
    <property type="component" value="Chromosome 3"/>
</dbReference>
<name>C4R6J4_KOMPG</name>
<dbReference type="KEGG" id="ppa:PAS_chr3_1113"/>
<dbReference type="HOGENOM" id="CLU_521850_0_0_1"/>
<dbReference type="GeneID" id="8200070"/>
<evidence type="ECO:0000256" key="1">
    <source>
        <dbReference type="SAM" id="MobiDB-lite"/>
    </source>
</evidence>
<dbReference type="STRING" id="644223.C4R6J4"/>
<dbReference type="OrthoDB" id="4096963at2759"/>
<proteinExistence type="predicted"/>
<organism evidence="2 3">
    <name type="scientific">Komagataella phaffii (strain GS115 / ATCC 20864)</name>
    <name type="common">Yeast</name>
    <name type="synonym">Pichia pastoris</name>
    <dbReference type="NCBI Taxonomy" id="644223"/>
    <lineage>
        <taxon>Eukaryota</taxon>
        <taxon>Fungi</taxon>
        <taxon>Dikarya</taxon>
        <taxon>Ascomycota</taxon>
        <taxon>Saccharomycotina</taxon>
        <taxon>Pichiomycetes</taxon>
        <taxon>Pichiales</taxon>
        <taxon>Pichiaceae</taxon>
        <taxon>Komagataella</taxon>
    </lineage>
</organism>
<dbReference type="EMBL" id="FN392321">
    <property type="protein sequence ID" value="CAY71180.1"/>
    <property type="molecule type" value="Genomic_DNA"/>
</dbReference>
<keyword evidence="3" id="KW-1185">Reference proteome</keyword>
<feature type="region of interest" description="Disordered" evidence="1">
    <location>
        <begin position="163"/>
        <end position="228"/>
    </location>
</feature>
<dbReference type="eggNOG" id="ENOG502S25J">
    <property type="taxonomic scope" value="Eukaryota"/>
</dbReference>
<feature type="region of interest" description="Disordered" evidence="1">
    <location>
        <begin position="248"/>
        <end position="275"/>
    </location>
</feature>
<sequence>MSPASDPKEELLDANVRKESSEFSNLPDGCPDVATNTLLFNHDRSLSMPYDESPKISVPEIPRRPKRKGPLVEDKGSSEKSNPTDPKNHVIPESVGSDKNLAALQMSQAAPKETTSEQKLSHLQNHHSEADSPIDEQFSLTGHAISEDSLDFQDRNVRSDMLPLDFSSENKGGKIEHLPAVPSKRPVRSTKKDTGSAQDGSSTSYLGSHIQQPLSDPSVDGMDDSGVSYTAPLGEETLIESQIGKVEEEIDESSNKMQLSKVGLTEETKPSKMTESTIVDRLSTELEAGSQTKHTASKKPSSKIAAFQQMFENRQQGTNASLRSEPHFEHPPKATTTDHKQSKPPFEQAHAHTHAKDVNLNAQFIKNLNGMIGMALPGMVVHSVATGSSVDMESATESEVKHDYDGTSVSEIQPLKNTVTGRIKGPRGRRLPKTVSEPFEKPNSCFELFIEDIWQLITVPSAISESSVDADYRVSEDFTMIKKEGALSSENQSSNGVSKLCSEVIQELETEMQYDDTEILAKGRLVDPRKEVITETPIQAVDSISDNLSIDSASH</sequence>
<evidence type="ECO:0000313" key="2">
    <source>
        <dbReference type="EMBL" id="CAY71180.1"/>
    </source>
</evidence>
<feature type="compositionally biased region" description="Polar residues" evidence="1">
    <location>
        <begin position="195"/>
        <end position="215"/>
    </location>
</feature>
<dbReference type="RefSeq" id="XP_002493359.1">
    <property type="nucleotide sequence ID" value="XM_002493314.1"/>
</dbReference>
<feature type="compositionally biased region" description="Basic and acidic residues" evidence="1">
    <location>
        <begin position="324"/>
        <end position="341"/>
    </location>
</feature>
<evidence type="ECO:0000313" key="3">
    <source>
        <dbReference type="Proteomes" id="UP000000314"/>
    </source>
</evidence>
<dbReference type="FunCoup" id="C4R6J4">
    <property type="interactions" value="105"/>
</dbReference>
<accession>C4R6J4</accession>
<evidence type="ECO:0008006" key="4">
    <source>
        <dbReference type="Google" id="ProtNLM"/>
    </source>
</evidence>
<feature type="compositionally biased region" description="Basic and acidic residues" evidence="1">
    <location>
        <begin position="114"/>
        <end position="130"/>
    </location>
</feature>
<feature type="region of interest" description="Disordered" evidence="1">
    <location>
        <begin position="317"/>
        <end position="352"/>
    </location>
</feature>
<dbReference type="AlphaFoldDB" id="C4R6J4"/>
<feature type="region of interest" description="Disordered" evidence="1">
    <location>
        <begin position="15"/>
        <end position="142"/>
    </location>
</feature>
<reference evidence="2 3" key="1">
    <citation type="journal article" date="2009" name="Nat. Biotechnol.">
        <title>Genome sequence of the recombinant protein production host Pichia pastoris.</title>
        <authorList>
            <person name="De Schutter K."/>
            <person name="Lin Y.C."/>
            <person name="Tiels P."/>
            <person name="Van Hecke A."/>
            <person name="Glinka S."/>
            <person name="Weber-Lehmann J."/>
            <person name="Rouze P."/>
            <person name="Van de Peer Y."/>
            <person name="Callewaert N."/>
        </authorList>
    </citation>
    <scope>NUCLEOTIDE SEQUENCE [LARGE SCALE GENOMIC DNA]</scope>
    <source>
        <strain evidence="3">GS115 / ATCC 20864</strain>
    </source>
</reference>
<dbReference type="InParanoid" id="C4R6J4"/>
<gene>
    <name evidence="2" type="ordered locus">PAS_chr3_1113</name>
</gene>